<reference evidence="1" key="1">
    <citation type="submission" date="2020-02" db="EMBL/GenBank/DDBJ databases">
        <authorList>
            <person name="Scholz U."/>
            <person name="Mascher M."/>
            <person name="Fiebig A."/>
        </authorList>
    </citation>
    <scope>NUCLEOTIDE SEQUENCE</scope>
</reference>
<dbReference type="AlphaFoldDB" id="A0A7I8LJW2"/>
<name>A0A7I8LJW2_SPIIN</name>
<dbReference type="OrthoDB" id="2013020at2759"/>
<gene>
    <name evidence="1" type="ORF">SI8410_17020748</name>
</gene>
<sequence>MVCASPTSSRRPKMSEVVVQLKECLESVASRDIPGSFSVQRSNSRYIGPIVFDPRTTPSAR</sequence>
<protein>
    <submittedName>
        <fullName evidence="1">Uncharacterized protein</fullName>
    </submittedName>
</protein>
<keyword evidence="2" id="KW-1185">Reference proteome</keyword>
<accession>A0A7I8LJW2</accession>
<dbReference type="EMBL" id="LR746280">
    <property type="protein sequence ID" value="CAA7410070.1"/>
    <property type="molecule type" value="Genomic_DNA"/>
</dbReference>
<organism evidence="1 2">
    <name type="scientific">Spirodela intermedia</name>
    <name type="common">Intermediate duckweed</name>
    <dbReference type="NCBI Taxonomy" id="51605"/>
    <lineage>
        <taxon>Eukaryota</taxon>
        <taxon>Viridiplantae</taxon>
        <taxon>Streptophyta</taxon>
        <taxon>Embryophyta</taxon>
        <taxon>Tracheophyta</taxon>
        <taxon>Spermatophyta</taxon>
        <taxon>Magnoliopsida</taxon>
        <taxon>Liliopsida</taxon>
        <taxon>Araceae</taxon>
        <taxon>Lemnoideae</taxon>
        <taxon>Spirodela</taxon>
    </lineage>
</organism>
<proteinExistence type="predicted"/>
<evidence type="ECO:0000313" key="2">
    <source>
        <dbReference type="Proteomes" id="UP000663760"/>
    </source>
</evidence>
<evidence type="ECO:0000313" key="1">
    <source>
        <dbReference type="EMBL" id="CAA7410070.1"/>
    </source>
</evidence>
<dbReference type="Proteomes" id="UP000663760">
    <property type="component" value="Chromosome 17"/>
</dbReference>